<dbReference type="AlphaFoldDB" id="A0A918XRW9"/>
<dbReference type="Proteomes" id="UP000630353">
    <property type="component" value="Unassembled WGS sequence"/>
</dbReference>
<dbReference type="Pfam" id="PF05050">
    <property type="entry name" value="Methyltransf_21"/>
    <property type="match status" value="1"/>
</dbReference>
<accession>A0A918XRW9</accession>
<dbReference type="EMBL" id="BMZS01000004">
    <property type="protein sequence ID" value="GHD49994.1"/>
    <property type="molecule type" value="Genomic_DNA"/>
</dbReference>
<reference evidence="2" key="1">
    <citation type="journal article" date="2014" name="Int. J. Syst. Evol. Microbiol.">
        <title>Complete genome sequence of Corynebacterium casei LMG S-19264T (=DSM 44701T), isolated from a smear-ripened cheese.</title>
        <authorList>
            <consortium name="US DOE Joint Genome Institute (JGI-PGF)"/>
            <person name="Walter F."/>
            <person name="Albersmeier A."/>
            <person name="Kalinowski J."/>
            <person name="Ruckert C."/>
        </authorList>
    </citation>
    <scope>NUCLEOTIDE SEQUENCE</scope>
    <source>
        <strain evidence="2">KCTC 42651</strain>
    </source>
</reference>
<dbReference type="Gene3D" id="3.40.50.150">
    <property type="entry name" value="Vaccinia Virus protein VP39"/>
    <property type="match status" value="1"/>
</dbReference>
<dbReference type="InterPro" id="IPR052514">
    <property type="entry name" value="SAM-dependent_MTase"/>
</dbReference>
<gene>
    <name evidence="2" type="ORF">GCM10017083_23090</name>
</gene>
<evidence type="ECO:0000313" key="2">
    <source>
        <dbReference type="EMBL" id="GHD49994.1"/>
    </source>
</evidence>
<evidence type="ECO:0000259" key="1">
    <source>
        <dbReference type="Pfam" id="PF05050"/>
    </source>
</evidence>
<dbReference type="SUPFAM" id="SSF53335">
    <property type="entry name" value="S-adenosyl-L-methionine-dependent methyltransferases"/>
    <property type="match status" value="1"/>
</dbReference>
<organism evidence="2 3">
    <name type="scientific">Thalassobaculum fulvum</name>
    <dbReference type="NCBI Taxonomy" id="1633335"/>
    <lineage>
        <taxon>Bacteria</taxon>
        <taxon>Pseudomonadati</taxon>
        <taxon>Pseudomonadota</taxon>
        <taxon>Alphaproteobacteria</taxon>
        <taxon>Rhodospirillales</taxon>
        <taxon>Thalassobaculaceae</taxon>
        <taxon>Thalassobaculum</taxon>
    </lineage>
</organism>
<dbReference type="PANTHER" id="PTHR34203:SF15">
    <property type="entry name" value="SLL1173 PROTEIN"/>
    <property type="match status" value="1"/>
</dbReference>
<reference evidence="2" key="2">
    <citation type="submission" date="2020-09" db="EMBL/GenBank/DDBJ databases">
        <authorList>
            <person name="Sun Q."/>
            <person name="Kim S."/>
        </authorList>
    </citation>
    <scope>NUCLEOTIDE SEQUENCE</scope>
    <source>
        <strain evidence="2">KCTC 42651</strain>
    </source>
</reference>
<name>A0A918XRW9_9PROT</name>
<dbReference type="PANTHER" id="PTHR34203">
    <property type="entry name" value="METHYLTRANSFERASE, FKBM FAMILY PROTEIN"/>
    <property type="match status" value="1"/>
</dbReference>
<sequence length="338" mass="37283">MEDHQELALRLEEAARRLREMEAQPNPAFELSKALPAELGALWSRSPQSRNKAFRSVLIDHWVKGLQSVLDGLDWHGRVVVARDSVLAELDGVRMHADRDMRFFRKSGRAAGASLLGRLQLVTDKPERVIDIGANIGEISLFFSRSLPDARIVAVEASSENIVEFERNRTLQTFPTDNLQLIHAAVADREGTIDITVGAGDMNTVLVEDGLDRLRDRGTTGTEQVRAITLDTVIEAAGGGPVDLIKIDIEGAEPLLGEALARHAGKIKMIFVEFSVFNTLEAYVGLNDRLLAAGYRVFDAKMRPIAEMADWLAAARANAPSVNIWYVRSDLVPDDLQP</sequence>
<proteinExistence type="predicted"/>
<feature type="domain" description="Methyltransferase FkbM" evidence="1">
    <location>
        <begin position="131"/>
        <end position="297"/>
    </location>
</feature>
<keyword evidence="3" id="KW-1185">Reference proteome</keyword>
<evidence type="ECO:0000313" key="3">
    <source>
        <dbReference type="Proteomes" id="UP000630353"/>
    </source>
</evidence>
<protein>
    <recommendedName>
        <fullName evidence="1">Methyltransferase FkbM domain-containing protein</fullName>
    </recommendedName>
</protein>
<dbReference type="NCBIfam" id="TIGR01444">
    <property type="entry name" value="fkbM_fam"/>
    <property type="match status" value="1"/>
</dbReference>
<dbReference type="InterPro" id="IPR029063">
    <property type="entry name" value="SAM-dependent_MTases_sf"/>
</dbReference>
<dbReference type="RefSeq" id="WP_189989513.1">
    <property type="nucleotide sequence ID" value="NZ_BMZS01000004.1"/>
</dbReference>
<dbReference type="InterPro" id="IPR006342">
    <property type="entry name" value="FkbM_mtfrase"/>
</dbReference>
<comment type="caution">
    <text evidence="2">The sequence shown here is derived from an EMBL/GenBank/DDBJ whole genome shotgun (WGS) entry which is preliminary data.</text>
</comment>